<reference evidence="7 8" key="1">
    <citation type="submission" date="2019-03" db="EMBL/GenBank/DDBJ databases">
        <title>Genomic Encyclopedia of Type Strains, Phase IV (KMG-IV): sequencing the most valuable type-strain genomes for metagenomic binning, comparative biology and taxonomic classification.</title>
        <authorList>
            <person name="Goeker M."/>
        </authorList>
    </citation>
    <scope>NUCLEOTIDE SEQUENCE [LARGE SCALE GENOMIC DNA]</scope>
    <source>
        <strain evidence="7 8">DSM 45361</strain>
    </source>
</reference>
<dbReference type="Gene3D" id="1.10.10.10">
    <property type="entry name" value="Winged helix-like DNA-binding domain superfamily/Winged helix DNA-binding domain"/>
    <property type="match status" value="1"/>
</dbReference>
<keyword evidence="8" id="KW-1185">Reference proteome</keyword>
<dbReference type="InterPro" id="IPR005158">
    <property type="entry name" value="BTAD"/>
</dbReference>
<dbReference type="Pfam" id="PF03704">
    <property type="entry name" value="BTAD"/>
    <property type="match status" value="1"/>
</dbReference>
<accession>A0A4V3CZC2</accession>
<proteinExistence type="inferred from homology"/>
<dbReference type="SMART" id="SM00862">
    <property type="entry name" value="Trans_reg_C"/>
    <property type="match status" value="1"/>
</dbReference>
<comment type="caution">
    <text evidence="7">The sequence shown here is derived from an EMBL/GenBank/DDBJ whole genome shotgun (WGS) entry which is preliminary data.</text>
</comment>
<gene>
    <name evidence="7" type="ORF">EV186_103452</name>
</gene>
<dbReference type="Gene3D" id="1.25.40.10">
    <property type="entry name" value="Tetratricopeptide repeat domain"/>
    <property type="match status" value="1"/>
</dbReference>
<keyword evidence="3 5" id="KW-0238">DNA-binding</keyword>
<dbReference type="RefSeq" id="WP_133850685.1">
    <property type="nucleotide sequence ID" value="NZ_SNXZ01000003.1"/>
</dbReference>
<dbReference type="InterPro" id="IPR011990">
    <property type="entry name" value="TPR-like_helical_dom_sf"/>
</dbReference>
<organism evidence="7 8">
    <name type="scientific">Labedaea rhizosphaerae</name>
    <dbReference type="NCBI Taxonomy" id="598644"/>
    <lineage>
        <taxon>Bacteria</taxon>
        <taxon>Bacillati</taxon>
        <taxon>Actinomycetota</taxon>
        <taxon>Actinomycetes</taxon>
        <taxon>Pseudonocardiales</taxon>
        <taxon>Pseudonocardiaceae</taxon>
        <taxon>Labedaea</taxon>
    </lineage>
</organism>
<dbReference type="InterPro" id="IPR016032">
    <property type="entry name" value="Sig_transdc_resp-reg_C-effctor"/>
</dbReference>
<evidence type="ECO:0000256" key="3">
    <source>
        <dbReference type="ARBA" id="ARBA00023125"/>
    </source>
</evidence>
<dbReference type="Pfam" id="PF00486">
    <property type="entry name" value="Trans_reg_C"/>
    <property type="match status" value="1"/>
</dbReference>
<dbReference type="InterPro" id="IPR027417">
    <property type="entry name" value="P-loop_NTPase"/>
</dbReference>
<dbReference type="OrthoDB" id="134712at2"/>
<dbReference type="SUPFAM" id="SSF52540">
    <property type="entry name" value="P-loop containing nucleoside triphosphate hydrolases"/>
    <property type="match status" value="1"/>
</dbReference>
<dbReference type="Proteomes" id="UP000295444">
    <property type="component" value="Unassembled WGS sequence"/>
</dbReference>
<dbReference type="PANTHER" id="PTHR35807">
    <property type="entry name" value="TRANSCRIPTIONAL REGULATOR REDD-RELATED"/>
    <property type="match status" value="1"/>
</dbReference>
<evidence type="ECO:0000256" key="1">
    <source>
        <dbReference type="ARBA" id="ARBA00005820"/>
    </source>
</evidence>
<dbReference type="InterPro" id="IPR051677">
    <property type="entry name" value="AfsR-DnrI-RedD_regulator"/>
</dbReference>
<keyword evidence="4" id="KW-0804">Transcription</keyword>
<dbReference type="InterPro" id="IPR036388">
    <property type="entry name" value="WH-like_DNA-bd_sf"/>
</dbReference>
<dbReference type="EMBL" id="SNXZ01000003">
    <property type="protein sequence ID" value="TDP97488.1"/>
    <property type="molecule type" value="Genomic_DNA"/>
</dbReference>
<dbReference type="CDD" id="cd15831">
    <property type="entry name" value="BTAD"/>
    <property type="match status" value="1"/>
</dbReference>
<feature type="DNA-binding region" description="OmpR/PhoB-type" evidence="5">
    <location>
        <begin position="1"/>
        <end position="107"/>
    </location>
</feature>
<dbReference type="SUPFAM" id="SSF46894">
    <property type="entry name" value="C-terminal effector domain of the bipartite response regulators"/>
    <property type="match status" value="1"/>
</dbReference>
<dbReference type="PROSITE" id="PS51755">
    <property type="entry name" value="OMPR_PHOB"/>
    <property type="match status" value="1"/>
</dbReference>
<sequence>MTVLSTGTDIPAFTLLGPVEATLHGMPVPLGPPQRRAVLVPLLLGAGRVCSTDHIIDAVWGAAPPGKAYNAVQAHISVLRRMLEPERAPREPSRVIQSIGRGYVIGPREFSADAFQFRQQVGEAATARAQGDVTQAAKVLREALDLWHGPALLDVPGPFAQAHRERLAEERLAAYEELVDLELAAAKGPLDHDLTELLREHPHRERLHGLHMRLLHHNGRRPDALAAYAAARKRLAEDLGLDPGPELQALHRAILADDHPPPRTEAIVVSSATASPTARTEPGRLPQAPVMVGRTSELSALATLLRDRANCPRVLVVHGIPGVGTTALALSAAAQFPGARYLLSSSSDGAERAAVLGRIAAGDRSLLVLDGAVDPRQAELGLPTDGRCTLLITGNNRMRALPFVTRVELRPLDVAGSRALLRAAIGDDRADSAPAAFEWLAEHCGGLPKVLQAVADYLTSRPEWDLGEYVDNLIAMQTDDYAFVNARIRPFFEAAYSRLPDRAAHVLRTAALHPLGTFSMHGVAAMLRRPVQYVELVLDELVDHNLLDGVAPGRYRYHPLVRQFALGRSVAVDPVEQQAQTRHRLAQYFLARLRAAVSGKGTRGPEYSRTWVSEHRTQLERLLARLPQDSNLVRESCALLAWLQSPSAPVGRPA</sequence>
<evidence type="ECO:0000313" key="7">
    <source>
        <dbReference type="EMBL" id="TDP97488.1"/>
    </source>
</evidence>
<evidence type="ECO:0000256" key="4">
    <source>
        <dbReference type="ARBA" id="ARBA00023163"/>
    </source>
</evidence>
<name>A0A4V3CZC2_LABRH</name>
<dbReference type="Gene3D" id="3.40.50.300">
    <property type="entry name" value="P-loop containing nucleotide triphosphate hydrolases"/>
    <property type="match status" value="1"/>
</dbReference>
<dbReference type="GO" id="GO:0006355">
    <property type="term" value="P:regulation of DNA-templated transcription"/>
    <property type="evidence" value="ECO:0007669"/>
    <property type="project" value="InterPro"/>
</dbReference>
<dbReference type="GO" id="GO:0000160">
    <property type="term" value="P:phosphorelay signal transduction system"/>
    <property type="evidence" value="ECO:0007669"/>
    <property type="project" value="InterPro"/>
</dbReference>
<dbReference type="InterPro" id="IPR001867">
    <property type="entry name" value="OmpR/PhoB-type_DNA-bd"/>
</dbReference>
<dbReference type="AlphaFoldDB" id="A0A4V3CZC2"/>
<protein>
    <submittedName>
        <fullName evidence="7">DNA-binding SARP family transcriptional activator</fullName>
    </submittedName>
</protein>
<dbReference type="GO" id="GO:0003677">
    <property type="term" value="F:DNA binding"/>
    <property type="evidence" value="ECO:0007669"/>
    <property type="project" value="UniProtKB-UniRule"/>
</dbReference>
<evidence type="ECO:0000256" key="5">
    <source>
        <dbReference type="PROSITE-ProRule" id="PRU01091"/>
    </source>
</evidence>
<evidence type="ECO:0000256" key="2">
    <source>
        <dbReference type="ARBA" id="ARBA00023015"/>
    </source>
</evidence>
<dbReference type="SMART" id="SM01043">
    <property type="entry name" value="BTAD"/>
    <property type="match status" value="1"/>
</dbReference>
<evidence type="ECO:0000313" key="8">
    <source>
        <dbReference type="Proteomes" id="UP000295444"/>
    </source>
</evidence>
<keyword evidence="2" id="KW-0805">Transcription regulation</keyword>
<comment type="similarity">
    <text evidence="1">Belongs to the AfsR/DnrI/RedD regulatory family.</text>
</comment>
<feature type="domain" description="OmpR/PhoB-type" evidence="6">
    <location>
        <begin position="1"/>
        <end position="107"/>
    </location>
</feature>
<dbReference type="SUPFAM" id="SSF48452">
    <property type="entry name" value="TPR-like"/>
    <property type="match status" value="1"/>
</dbReference>
<dbReference type="PANTHER" id="PTHR35807:SF1">
    <property type="entry name" value="TRANSCRIPTIONAL REGULATOR REDD"/>
    <property type="match status" value="1"/>
</dbReference>
<evidence type="ECO:0000259" key="6">
    <source>
        <dbReference type="PROSITE" id="PS51755"/>
    </source>
</evidence>